<sequence>MFYKGATCAISASCVLFLISAFPASANTDGEFEAYFANEDIIVEYPSGEEVSLQRLEEGDGVVNYRGVDSGGREVTAQGILAPVSSRAGAARELNGQEPGDRPVWDGEGLAQDTLSFEAVDYPVTEDLEPTFARVAIAEGSALLVWRDDDAAREVARQGRAKERVEGTSFYDDHGMADAEVAYQVFTSEAEADSVRLLSVPSTTGGSAEEVQSYAANEQPGTASSYRTFAPSAQIVLNGIQSLGCEGYGIHGGDDRGFQLPDGDPVREDSFRTAVHIQAHWDSQRVDVMRGMGETVALEEGRPVDRRTAPLDGIDPHSVQIGGSFAQVQVEHIVGNPFCVAGAITYYATFRLYSNGMVEVNSQHYQVPNHEVAAGRVQATGLSGEWQWVGQSELDSYQCLLGSCGYEWLRGTAGN</sequence>
<protein>
    <submittedName>
        <fullName evidence="2">Uncharacterized protein</fullName>
    </submittedName>
</protein>
<feature type="signal peptide" evidence="1">
    <location>
        <begin position="1"/>
        <end position="26"/>
    </location>
</feature>
<name>A0A8J2TWV1_9MICO</name>
<gene>
    <name evidence="2" type="ORF">GCM10011333_10810</name>
</gene>
<reference evidence="2" key="2">
    <citation type="submission" date="2020-09" db="EMBL/GenBank/DDBJ databases">
        <authorList>
            <person name="Sun Q."/>
            <person name="Zhou Y."/>
        </authorList>
    </citation>
    <scope>NUCLEOTIDE SEQUENCE</scope>
    <source>
        <strain evidence="2">CGMCC 1.12785</strain>
    </source>
</reference>
<organism evidence="2 3">
    <name type="scientific">Sediminivirga luteola</name>
    <dbReference type="NCBI Taxonomy" id="1774748"/>
    <lineage>
        <taxon>Bacteria</taxon>
        <taxon>Bacillati</taxon>
        <taxon>Actinomycetota</taxon>
        <taxon>Actinomycetes</taxon>
        <taxon>Micrococcales</taxon>
        <taxon>Brevibacteriaceae</taxon>
        <taxon>Sediminivirga</taxon>
    </lineage>
</organism>
<proteinExistence type="predicted"/>
<dbReference type="AlphaFoldDB" id="A0A8J2TWV1"/>
<comment type="caution">
    <text evidence="2">The sequence shown here is derived from an EMBL/GenBank/DDBJ whole genome shotgun (WGS) entry which is preliminary data.</text>
</comment>
<evidence type="ECO:0000313" key="3">
    <source>
        <dbReference type="Proteomes" id="UP000616114"/>
    </source>
</evidence>
<keyword evidence="3" id="KW-1185">Reference proteome</keyword>
<keyword evidence="1" id="KW-0732">Signal</keyword>
<dbReference type="EMBL" id="BMFY01000004">
    <property type="protein sequence ID" value="GGA09913.1"/>
    <property type="molecule type" value="Genomic_DNA"/>
</dbReference>
<reference evidence="2" key="1">
    <citation type="journal article" date="2014" name="Int. J. Syst. Evol. Microbiol.">
        <title>Complete genome sequence of Corynebacterium casei LMG S-19264T (=DSM 44701T), isolated from a smear-ripened cheese.</title>
        <authorList>
            <consortium name="US DOE Joint Genome Institute (JGI-PGF)"/>
            <person name="Walter F."/>
            <person name="Albersmeier A."/>
            <person name="Kalinowski J."/>
            <person name="Ruckert C."/>
        </authorList>
    </citation>
    <scope>NUCLEOTIDE SEQUENCE</scope>
    <source>
        <strain evidence="2">CGMCC 1.12785</strain>
    </source>
</reference>
<evidence type="ECO:0000313" key="2">
    <source>
        <dbReference type="EMBL" id="GGA09913.1"/>
    </source>
</evidence>
<feature type="chain" id="PRO_5035260683" evidence="1">
    <location>
        <begin position="27"/>
        <end position="415"/>
    </location>
</feature>
<dbReference type="Proteomes" id="UP000616114">
    <property type="component" value="Unassembled WGS sequence"/>
</dbReference>
<evidence type="ECO:0000256" key="1">
    <source>
        <dbReference type="SAM" id="SignalP"/>
    </source>
</evidence>
<accession>A0A8J2TWV1</accession>